<dbReference type="SMART" id="SM00496">
    <property type="entry name" value="IENR2"/>
    <property type="match status" value="3"/>
</dbReference>
<feature type="compositionally biased region" description="Polar residues" evidence="1">
    <location>
        <begin position="58"/>
        <end position="69"/>
    </location>
</feature>
<evidence type="ECO:0000313" key="3">
    <source>
        <dbReference type="EMBL" id="GGM13360.1"/>
    </source>
</evidence>
<feature type="domain" description="Nuclease associated modular" evidence="2">
    <location>
        <begin position="80"/>
        <end position="96"/>
    </location>
</feature>
<dbReference type="SUPFAM" id="SSF64496">
    <property type="entry name" value="DNA-binding domain of intron-encoded endonucleases"/>
    <property type="match status" value="1"/>
</dbReference>
<dbReference type="InterPro" id="IPR048681">
    <property type="entry name" value="I-TevI_DNA-bd"/>
</dbReference>
<feature type="domain" description="Nuclease associated modular" evidence="2">
    <location>
        <begin position="51"/>
        <end position="67"/>
    </location>
</feature>
<feature type="compositionally biased region" description="Basic and acidic residues" evidence="1">
    <location>
        <begin position="99"/>
        <end position="111"/>
    </location>
</feature>
<name>A0ABQ2GV95_9DEIO</name>
<gene>
    <name evidence="3" type="ORF">GCM10010841_22500</name>
</gene>
<sequence length="184" mass="20227">MSCGGDLLSHHPDRAQIIARRSAATRARMAGLTAEQRVARFGLPGPRNGMYGRRHSQSTRQKMSETSARSTKRGPEHANFGLRRSDATRARISEAASARTEDKNPFYGHKHGDATKHRIAEQKRGQQPANSRPVVADGVAYPSVTAARHLHISPALVIYRLKSLKYDYHYAESDVDTPGCVGSP</sequence>
<proteinExistence type="predicted"/>
<comment type="caution">
    <text evidence="3">The sequence shown here is derived from an EMBL/GenBank/DDBJ whole genome shotgun (WGS) entry which is preliminary data.</text>
</comment>
<dbReference type="InterPro" id="IPR003611">
    <property type="entry name" value="NUMOD3"/>
</dbReference>
<accession>A0ABQ2GV95</accession>
<feature type="region of interest" description="Disordered" evidence="1">
    <location>
        <begin position="42"/>
        <end position="111"/>
    </location>
</feature>
<evidence type="ECO:0000259" key="2">
    <source>
        <dbReference type="SMART" id="SM00496"/>
    </source>
</evidence>
<dbReference type="RefSeq" id="WP_188904457.1">
    <property type="nucleotide sequence ID" value="NZ_BMOM01000018.1"/>
</dbReference>
<dbReference type="Proteomes" id="UP000661918">
    <property type="component" value="Unassembled WGS sequence"/>
</dbReference>
<dbReference type="Pfam" id="PF20987">
    <property type="entry name" value="I-TevI_DNA-bd"/>
    <property type="match status" value="1"/>
</dbReference>
<protein>
    <recommendedName>
        <fullName evidence="2">Nuclease associated modular domain-containing protein</fullName>
    </recommendedName>
</protein>
<dbReference type="EMBL" id="BMOM01000018">
    <property type="protein sequence ID" value="GGM13360.1"/>
    <property type="molecule type" value="Genomic_DNA"/>
</dbReference>
<feature type="domain" description="Nuclease associated modular" evidence="2">
    <location>
        <begin position="107"/>
        <end position="123"/>
    </location>
</feature>
<evidence type="ECO:0000256" key="1">
    <source>
        <dbReference type="SAM" id="MobiDB-lite"/>
    </source>
</evidence>
<organism evidence="3 4">
    <name type="scientific">Deinococcus aerophilus</name>
    <dbReference type="NCBI Taxonomy" id="522488"/>
    <lineage>
        <taxon>Bacteria</taxon>
        <taxon>Thermotogati</taxon>
        <taxon>Deinococcota</taxon>
        <taxon>Deinococci</taxon>
        <taxon>Deinococcales</taxon>
        <taxon>Deinococcaceae</taxon>
        <taxon>Deinococcus</taxon>
    </lineage>
</organism>
<reference evidence="4" key="1">
    <citation type="journal article" date="2019" name="Int. J. Syst. Evol. Microbiol.">
        <title>The Global Catalogue of Microorganisms (GCM) 10K type strain sequencing project: providing services to taxonomists for standard genome sequencing and annotation.</title>
        <authorList>
            <consortium name="The Broad Institute Genomics Platform"/>
            <consortium name="The Broad Institute Genome Sequencing Center for Infectious Disease"/>
            <person name="Wu L."/>
            <person name="Ma J."/>
        </authorList>
    </citation>
    <scope>NUCLEOTIDE SEQUENCE [LARGE SCALE GENOMIC DNA]</scope>
    <source>
        <strain evidence="4">JCM 15443</strain>
    </source>
</reference>
<keyword evidence="4" id="KW-1185">Reference proteome</keyword>
<feature type="compositionally biased region" description="Basic and acidic residues" evidence="1">
    <location>
        <begin position="83"/>
        <end position="92"/>
    </location>
</feature>
<dbReference type="Pfam" id="PF07460">
    <property type="entry name" value="NUMOD3"/>
    <property type="match status" value="2"/>
</dbReference>
<evidence type="ECO:0000313" key="4">
    <source>
        <dbReference type="Proteomes" id="UP000661918"/>
    </source>
</evidence>